<feature type="region of interest" description="Disordered" evidence="1">
    <location>
        <begin position="57"/>
        <end position="86"/>
    </location>
</feature>
<evidence type="ECO:0000313" key="3">
    <source>
        <dbReference type="Proteomes" id="UP000007800"/>
    </source>
</evidence>
<proteinExistence type="predicted"/>
<feature type="compositionally biased region" description="Polar residues" evidence="1">
    <location>
        <begin position="65"/>
        <end position="86"/>
    </location>
</feature>
<evidence type="ECO:0000313" key="2">
    <source>
        <dbReference type="EMBL" id="EER00867.1"/>
    </source>
</evidence>
<dbReference type="EMBL" id="GG684654">
    <property type="protein sequence ID" value="EER00867.1"/>
    <property type="molecule type" value="Genomic_DNA"/>
</dbReference>
<protein>
    <submittedName>
        <fullName evidence="2">Uncharacterized protein</fullName>
    </submittedName>
</protein>
<keyword evidence="3" id="KW-1185">Reference proteome</keyword>
<name>C5LQY2_PERM5</name>
<dbReference type="Proteomes" id="UP000007800">
    <property type="component" value="Unassembled WGS sequence"/>
</dbReference>
<evidence type="ECO:0000256" key="1">
    <source>
        <dbReference type="SAM" id="MobiDB-lite"/>
    </source>
</evidence>
<dbReference type="InParanoid" id="C5LQY2"/>
<dbReference type="RefSeq" id="XP_002768149.1">
    <property type="nucleotide sequence ID" value="XM_002768103.1"/>
</dbReference>
<sequence length="86" mass="9637">MKESSDICIEDRWCKFKEAIERGAKTAAMLLANPEIRSSGQTLEDIWKLAEEIVAKRQRSDTHIPASSSTPRTSQGNTLTMTNILE</sequence>
<gene>
    <name evidence="2" type="ORF">Pmar_PMAR002937</name>
</gene>
<reference evidence="2 3" key="1">
    <citation type="submission" date="2008-07" db="EMBL/GenBank/DDBJ databases">
        <authorList>
            <person name="El-Sayed N."/>
            <person name="Caler E."/>
            <person name="Inman J."/>
            <person name="Amedeo P."/>
            <person name="Hass B."/>
            <person name="Wortman J."/>
        </authorList>
    </citation>
    <scope>NUCLEOTIDE SEQUENCE [LARGE SCALE GENOMIC DNA]</scope>
    <source>
        <strain evidence="3">ATCC 50983 / TXsc</strain>
    </source>
</reference>
<accession>C5LQY2</accession>
<dbReference type="GeneID" id="9044057"/>
<dbReference type="AlphaFoldDB" id="C5LQY2"/>
<organism evidence="3">
    <name type="scientific">Perkinsus marinus (strain ATCC 50983 / TXsc)</name>
    <dbReference type="NCBI Taxonomy" id="423536"/>
    <lineage>
        <taxon>Eukaryota</taxon>
        <taxon>Sar</taxon>
        <taxon>Alveolata</taxon>
        <taxon>Perkinsozoa</taxon>
        <taxon>Perkinsea</taxon>
        <taxon>Perkinsida</taxon>
        <taxon>Perkinsidae</taxon>
        <taxon>Perkinsus</taxon>
    </lineage>
</organism>